<gene>
    <name evidence="2" type="ORF">O0235_00295</name>
</gene>
<evidence type="ECO:0000259" key="1">
    <source>
        <dbReference type="PROSITE" id="PS50006"/>
    </source>
</evidence>
<reference evidence="2 3" key="1">
    <citation type="journal article" date="2023" name="ISME J.">
        <title>Thermophilic Dehalococcoidia with unusual traits shed light on an unexpected past.</title>
        <authorList>
            <person name="Palmer M."/>
            <person name="Covington J.K."/>
            <person name="Zhou E.M."/>
            <person name="Thomas S.C."/>
            <person name="Habib N."/>
            <person name="Seymour C.O."/>
            <person name="Lai D."/>
            <person name="Johnston J."/>
            <person name="Hashimi A."/>
            <person name="Jiao J.Y."/>
            <person name="Muok A.R."/>
            <person name="Liu L."/>
            <person name="Xian W.D."/>
            <person name="Zhi X.Y."/>
            <person name="Li M.M."/>
            <person name="Silva L.P."/>
            <person name="Bowen B.P."/>
            <person name="Louie K."/>
            <person name="Briegel A."/>
            <person name="Pett-Ridge J."/>
            <person name="Weber P.K."/>
            <person name="Tocheva E.I."/>
            <person name="Woyke T."/>
            <person name="Northen T.R."/>
            <person name="Mayali X."/>
            <person name="Li W.J."/>
            <person name="Hedlund B.P."/>
        </authorList>
    </citation>
    <scope>NUCLEOTIDE SEQUENCE [LARGE SCALE GENOMIC DNA]</scope>
    <source>
        <strain evidence="2 3">YIM 72310</strain>
    </source>
</reference>
<dbReference type="Gene3D" id="3.30.2320.60">
    <property type="entry name" value="FhaA, phosphopeptide-binding domain (DUF3662)"/>
    <property type="match status" value="1"/>
</dbReference>
<accession>A0ABY7M6S0</accession>
<dbReference type="PANTHER" id="PTHR23308">
    <property type="entry name" value="NUCLEAR INHIBITOR OF PROTEIN PHOSPHATASE-1"/>
    <property type="match status" value="1"/>
</dbReference>
<feature type="domain" description="FHA" evidence="1">
    <location>
        <begin position="153"/>
        <end position="203"/>
    </location>
</feature>
<dbReference type="InterPro" id="IPR000253">
    <property type="entry name" value="FHA_dom"/>
</dbReference>
<dbReference type="CDD" id="cd00060">
    <property type="entry name" value="FHA"/>
    <property type="match status" value="1"/>
</dbReference>
<name>A0ABY7M6S0_9CHLR</name>
<sequence>MSGRPALERLASRALRLGLPAALHPAALAQAVVDEVLARARGGEAPNRVTVRLNPADARQLGPVLPDLEPALAESLDAACRAAGLRPFAPWQFRFVAAAAVPAAEPAVAADFSDPAAPASAAPVRETVRISRLNGLRLRLAGGGILPLTHVPFLLGRAPECDGVIADLAVSRRHAEIRRAPGGGLEICDLGSRNGTFRNGERIAAAPLEPGDRIALGSVELTLEEQP</sequence>
<dbReference type="InterPro" id="IPR008984">
    <property type="entry name" value="SMAD_FHA_dom_sf"/>
</dbReference>
<dbReference type="EMBL" id="CP115149">
    <property type="protein sequence ID" value="WBL36105.1"/>
    <property type="molecule type" value="Genomic_DNA"/>
</dbReference>
<dbReference type="RefSeq" id="WP_270056630.1">
    <property type="nucleotide sequence ID" value="NZ_CP115149.1"/>
</dbReference>
<proteinExistence type="predicted"/>
<keyword evidence="3" id="KW-1185">Reference proteome</keyword>
<dbReference type="Pfam" id="PF00498">
    <property type="entry name" value="FHA"/>
    <property type="match status" value="1"/>
</dbReference>
<evidence type="ECO:0000313" key="3">
    <source>
        <dbReference type="Proteomes" id="UP001212803"/>
    </source>
</evidence>
<protein>
    <submittedName>
        <fullName evidence="2">FHA domain-containing protein</fullName>
    </submittedName>
</protein>
<dbReference type="Proteomes" id="UP001212803">
    <property type="component" value="Chromosome"/>
</dbReference>
<dbReference type="PROSITE" id="PS50006">
    <property type="entry name" value="FHA_DOMAIN"/>
    <property type="match status" value="1"/>
</dbReference>
<dbReference type="InterPro" id="IPR050923">
    <property type="entry name" value="Cell_Proc_Reg/RNA_Proc"/>
</dbReference>
<dbReference type="SMART" id="SM00240">
    <property type="entry name" value="FHA"/>
    <property type="match status" value="1"/>
</dbReference>
<dbReference type="SUPFAM" id="SSF49879">
    <property type="entry name" value="SMAD/FHA domain"/>
    <property type="match status" value="1"/>
</dbReference>
<organism evidence="2 3">
    <name type="scientific">Tepidiforma flava</name>
    <dbReference type="NCBI Taxonomy" id="3004094"/>
    <lineage>
        <taxon>Bacteria</taxon>
        <taxon>Bacillati</taxon>
        <taxon>Chloroflexota</taxon>
        <taxon>Tepidiformia</taxon>
        <taxon>Tepidiformales</taxon>
        <taxon>Tepidiformaceae</taxon>
        <taxon>Tepidiforma</taxon>
    </lineage>
</organism>
<evidence type="ECO:0000313" key="2">
    <source>
        <dbReference type="EMBL" id="WBL36105.1"/>
    </source>
</evidence>
<dbReference type="Gene3D" id="2.60.200.20">
    <property type="match status" value="1"/>
</dbReference>
<dbReference type="InterPro" id="IPR042287">
    <property type="entry name" value="FhaA_N_sf"/>
</dbReference>